<keyword evidence="3 12" id="KW-0813">Transport</keyword>
<keyword evidence="5 12" id="KW-0762">Sugar transport</keyword>
<dbReference type="SUPFAM" id="SSF56935">
    <property type="entry name" value="Porins"/>
    <property type="match status" value="1"/>
</dbReference>
<dbReference type="GO" id="GO:0009279">
    <property type="term" value="C:cell outer membrane"/>
    <property type="evidence" value="ECO:0007669"/>
    <property type="project" value="UniProtKB-SubCell"/>
</dbReference>
<comment type="subcellular location">
    <subcellularLocation>
        <location evidence="1 12">Cell outer membrane</location>
        <topology evidence="1 12">Multi-pass membrane protein</topology>
    </subcellularLocation>
</comment>
<dbReference type="Gene3D" id="2.40.170.10">
    <property type="entry name" value="Porin, LamB type"/>
    <property type="match status" value="1"/>
</dbReference>
<dbReference type="Pfam" id="PF02264">
    <property type="entry name" value="LamB"/>
    <property type="match status" value="1"/>
</dbReference>
<comment type="similarity">
    <text evidence="2 12">Belongs to the porin LamB (TC 1.B.3) family.</text>
</comment>
<protein>
    <recommendedName>
        <fullName evidence="12">Maltoporin</fullName>
    </recommendedName>
    <alternativeName>
        <fullName evidence="12">Maltose-inducible porin</fullName>
    </alternativeName>
</protein>
<evidence type="ECO:0000256" key="8">
    <source>
        <dbReference type="ARBA" id="ARBA00023065"/>
    </source>
</evidence>
<comment type="subunit">
    <text evidence="12">Homotrimer formed of three 18-stranded antiparallel beta-barrels, containing three independent channels.</text>
</comment>
<comment type="function">
    <text evidence="12">Involved in the transport of maltose and maltodextrins.</text>
</comment>
<dbReference type="PANTHER" id="PTHR38762:SF1">
    <property type="entry name" value="CRYPTIC OUTER MEMBRANE PORIN BGLH-RELATED"/>
    <property type="match status" value="1"/>
</dbReference>
<name>A0ABD0BCN3_AERCA</name>
<evidence type="ECO:0000256" key="11">
    <source>
        <dbReference type="ARBA" id="ARBA00023237"/>
    </source>
</evidence>
<feature type="site" description="Greasy slide, important in sugar transport" evidence="12">
    <location>
        <position position="69"/>
    </location>
</feature>
<evidence type="ECO:0000256" key="5">
    <source>
        <dbReference type="ARBA" id="ARBA00022597"/>
    </source>
</evidence>
<evidence type="ECO:0000256" key="3">
    <source>
        <dbReference type="ARBA" id="ARBA00022448"/>
    </source>
</evidence>
<comment type="catalytic activity">
    <reaction evidence="12">
        <text>beta-maltose(in) = beta-maltose(out)</text>
        <dbReference type="Rhea" id="RHEA:29731"/>
        <dbReference type="ChEBI" id="CHEBI:18147"/>
    </reaction>
</comment>
<keyword evidence="8 12" id="KW-0406">Ion transport</keyword>
<feature type="site" description="Greasy slide, important in sugar transport" evidence="12">
    <location>
        <position position="267"/>
    </location>
</feature>
<feature type="site" description="Greasy slide, important in sugar transport" evidence="12">
    <location>
        <position position="38"/>
    </location>
</feature>
<dbReference type="InterPro" id="IPR050286">
    <property type="entry name" value="G_neg_Bact_CarbUptk_Porin"/>
</dbReference>
<dbReference type="InterPro" id="IPR023738">
    <property type="entry name" value="Maltoporin"/>
</dbReference>
<dbReference type="EMBL" id="BPOP01000065">
    <property type="protein sequence ID" value="GJB93923.1"/>
    <property type="molecule type" value="Genomic_DNA"/>
</dbReference>
<keyword evidence="7 12" id="KW-0732">Signal</keyword>
<comment type="caution">
    <text evidence="13">The sequence shown here is derived from an EMBL/GenBank/DDBJ whole genome shotgun (WGS) entry which is preliminary data.</text>
</comment>
<dbReference type="Proteomes" id="UP000737420">
    <property type="component" value="Unassembled WGS sequence"/>
</dbReference>
<evidence type="ECO:0000313" key="13">
    <source>
        <dbReference type="EMBL" id="GJB93923.1"/>
    </source>
</evidence>
<evidence type="ECO:0000256" key="1">
    <source>
        <dbReference type="ARBA" id="ARBA00004571"/>
    </source>
</evidence>
<comment type="caution">
    <text evidence="12">Lacks conserved residue(s) required for the propagation of feature annotation.</text>
</comment>
<reference evidence="13 14" key="1">
    <citation type="submission" date="2021-07" db="EMBL/GenBank/DDBJ databases">
        <title>Draft genome sequence of carbapenem-resistant Aeromonas spp. in Japan.</title>
        <authorList>
            <person name="Maehana S."/>
            <person name="Suzuki M."/>
            <person name="Kitasato H."/>
        </authorList>
    </citation>
    <scope>NUCLEOTIDE SEQUENCE [LARGE SCALE GENOMIC DNA]</scope>
    <source>
        <strain evidence="13 14">KAM382</strain>
    </source>
</reference>
<dbReference type="GO" id="GO:0015288">
    <property type="term" value="F:porin activity"/>
    <property type="evidence" value="ECO:0007669"/>
    <property type="project" value="UniProtKB-UniRule"/>
</dbReference>
<dbReference type="NCBIfam" id="NF006860">
    <property type="entry name" value="PRK09360.1"/>
    <property type="match status" value="1"/>
</dbReference>
<evidence type="ECO:0000256" key="9">
    <source>
        <dbReference type="ARBA" id="ARBA00023114"/>
    </source>
</evidence>
<dbReference type="InterPro" id="IPR003192">
    <property type="entry name" value="Porin_LamB"/>
</dbReference>
<dbReference type="InterPro" id="IPR036998">
    <property type="entry name" value="Porin_LamB_sf"/>
</dbReference>
<evidence type="ECO:0000256" key="12">
    <source>
        <dbReference type="HAMAP-Rule" id="MF_01301"/>
    </source>
</evidence>
<dbReference type="CDD" id="cd01346">
    <property type="entry name" value="Maltoporin-like"/>
    <property type="match status" value="1"/>
</dbReference>
<proteinExistence type="evidence at transcript level"/>
<dbReference type="AlphaFoldDB" id="A0ABD0BCN3"/>
<evidence type="ECO:0000313" key="14">
    <source>
        <dbReference type="Proteomes" id="UP000737420"/>
    </source>
</evidence>
<comment type="induction">
    <text evidence="12">By maltose.</text>
</comment>
<evidence type="ECO:0000256" key="6">
    <source>
        <dbReference type="ARBA" id="ARBA00022692"/>
    </source>
</evidence>
<keyword evidence="10 12" id="KW-0472">Membrane</keyword>
<evidence type="ECO:0000256" key="7">
    <source>
        <dbReference type="ARBA" id="ARBA00022729"/>
    </source>
</evidence>
<dbReference type="PANTHER" id="PTHR38762">
    <property type="entry name" value="CRYPTIC OUTER MEMBRANE PORIN BGLH-RELATED"/>
    <property type="match status" value="1"/>
</dbReference>
<gene>
    <name evidence="13" type="primary">lamB2</name>
    <name evidence="12" type="synonym">lamB</name>
    <name evidence="13" type="ORF">KAM382_39840</name>
</gene>
<evidence type="ECO:0000256" key="2">
    <source>
        <dbReference type="ARBA" id="ARBA00007055"/>
    </source>
</evidence>
<keyword evidence="4 12" id="KW-1134">Transmembrane beta strand</keyword>
<keyword evidence="9 12" id="KW-0626">Porin</keyword>
<dbReference type="HAMAP" id="MF_01301">
    <property type="entry name" value="LamB"/>
    <property type="match status" value="1"/>
</dbReference>
<dbReference type="GO" id="GO:0015768">
    <property type="term" value="P:maltose transport"/>
    <property type="evidence" value="ECO:0007669"/>
    <property type="project" value="UniProtKB-UniRule"/>
</dbReference>
<feature type="signal peptide" evidence="12">
    <location>
        <begin position="1"/>
        <end position="32"/>
    </location>
</feature>
<feature type="site" description="Greasy slide, important in sugar transport" evidence="12">
    <location>
        <position position="434"/>
    </location>
</feature>
<evidence type="ECO:0000256" key="10">
    <source>
        <dbReference type="ARBA" id="ARBA00023136"/>
    </source>
</evidence>
<feature type="chain" id="PRO_5044512451" description="Maltoporin" evidence="12">
    <location>
        <begin position="33"/>
        <end position="435"/>
    </location>
</feature>
<sequence precursor="true">MQQWNKGITMKVKLLTTSVALALSMTALNANAVDFTGYFRSGVGVSQDGDMQTGRQNVVGRLGNENDTYTEIGIGQEVYNKDGKTFYVDSMFSMQSDGSNDYESTTTVCNFDQKECKDDATFALRQFNVKAKGLLSAAPDAVVWAGKRFYQRHDLHIIDTKYWNISGAGAGIENLKAGPGAFSLAWIRSDGNDIDNSIVNNDLNVNFLDLRYAGWAPWEGAWTEAGVSYAMPNPTDEQKKVGNLYDPKNGVMLTAEMSQYFADSRIYEKLVLQYADKGLAQNMISQGGGWYDVWHLTDDAKGYRVILTGDIPMGEKFSVNHVFTYGKGEKLEAWHDNTELFSAVARAGYAWTDIMKTLVEAGTYETTKTWTSGSEEKSSGQKYTLAQAWSAGPSLFARPEIRVFASYLKDGEGKSFNGGEDDHTWNFGVQAEAWW</sequence>
<organism evidence="13 14">
    <name type="scientific">Aeromonas caviae</name>
    <name type="common">Aeromonas punctata</name>
    <dbReference type="NCBI Taxonomy" id="648"/>
    <lineage>
        <taxon>Bacteria</taxon>
        <taxon>Pseudomonadati</taxon>
        <taxon>Pseudomonadota</taxon>
        <taxon>Gammaproteobacteria</taxon>
        <taxon>Aeromonadales</taxon>
        <taxon>Aeromonadaceae</taxon>
        <taxon>Aeromonas</taxon>
    </lineage>
</organism>
<dbReference type="GO" id="GO:0006811">
    <property type="term" value="P:monoatomic ion transport"/>
    <property type="evidence" value="ECO:0007669"/>
    <property type="project" value="UniProtKB-KW"/>
</dbReference>
<accession>A0ABD0BCN3</accession>
<evidence type="ECO:0000256" key="4">
    <source>
        <dbReference type="ARBA" id="ARBA00022452"/>
    </source>
</evidence>
<dbReference type="GO" id="GO:0046930">
    <property type="term" value="C:pore complex"/>
    <property type="evidence" value="ECO:0007669"/>
    <property type="project" value="UniProtKB-KW"/>
</dbReference>
<keyword evidence="11 12" id="KW-0998">Cell outer membrane</keyword>
<keyword evidence="6 12" id="KW-0812">Transmembrane</keyword>